<dbReference type="PROSITE" id="PS50041">
    <property type="entry name" value="C_TYPE_LECTIN_2"/>
    <property type="match status" value="2"/>
</dbReference>
<feature type="domain" description="C-type lectin" evidence="1">
    <location>
        <begin position="21"/>
        <end position="143"/>
    </location>
</feature>
<dbReference type="InterPro" id="IPR016186">
    <property type="entry name" value="C-type_lectin-like/link_sf"/>
</dbReference>
<name>A0A979FFK0_HYAAZ</name>
<dbReference type="Proteomes" id="UP000694843">
    <property type="component" value="Unplaced"/>
</dbReference>
<dbReference type="OrthoDB" id="6339005at2759"/>
<evidence type="ECO:0000313" key="2">
    <source>
        <dbReference type="Proteomes" id="UP000694843"/>
    </source>
</evidence>
<dbReference type="InterPro" id="IPR016187">
    <property type="entry name" value="CTDL_fold"/>
</dbReference>
<evidence type="ECO:0000313" key="3">
    <source>
        <dbReference type="RefSeq" id="XP_047735507.1"/>
    </source>
</evidence>
<dbReference type="PANTHER" id="PTHR22802">
    <property type="entry name" value="C-TYPE LECTIN SUPERFAMILY MEMBER"/>
    <property type="match status" value="1"/>
</dbReference>
<organism evidence="2 3">
    <name type="scientific">Hyalella azteca</name>
    <name type="common">Amphipod</name>
    <dbReference type="NCBI Taxonomy" id="294128"/>
    <lineage>
        <taxon>Eukaryota</taxon>
        <taxon>Metazoa</taxon>
        <taxon>Ecdysozoa</taxon>
        <taxon>Arthropoda</taxon>
        <taxon>Crustacea</taxon>
        <taxon>Multicrustacea</taxon>
        <taxon>Malacostraca</taxon>
        <taxon>Eumalacostraca</taxon>
        <taxon>Peracarida</taxon>
        <taxon>Amphipoda</taxon>
        <taxon>Senticaudata</taxon>
        <taxon>Talitrida</taxon>
        <taxon>Talitroidea</taxon>
        <taxon>Hyalellidae</taxon>
        <taxon>Hyalella</taxon>
    </lineage>
</organism>
<dbReference type="Pfam" id="PF00059">
    <property type="entry name" value="Lectin_C"/>
    <property type="match status" value="2"/>
</dbReference>
<sequence>MTGGDEHAAHALNCPENYNDIGSGCVLAPAERLPAPEAQSLCHDLHGALATLDRCDIFADAVHYLEESGGVNDSFWISGTYSVARDEWQWRDGRAVAMGVPFWGTSGGGALEPSQGNCSSFFHKSNPYLGASPCDEHYSPLCEEPPTLEGRCNVPSTAVGSQCLRFAVNDTTSWETARMMCSANDGDLASFGSCEQFSVVVDYILKHDLQSINGYWVGGFLSDEKPEWSWVDGSSLPLGVPFWGQNNAGQLLPNNSTVERCLELGSEYRHRFNDLDCQELRRPLCMAASLI</sequence>
<dbReference type="KEGG" id="hazt:108675303"/>
<dbReference type="PANTHER" id="PTHR22802:SF396">
    <property type="entry name" value="C-TYPE LECTIN DOMAIN-CONTAINING PROTEIN"/>
    <property type="match status" value="1"/>
</dbReference>
<dbReference type="Gene3D" id="3.10.100.10">
    <property type="entry name" value="Mannose-Binding Protein A, subunit A"/>
    <property type="match status" value="2"/>
</dbReference>
<dbReference type="CDD" id="cd00037">
    <property type="entry name" value="CLECT"/>
    <property type="match status" value="2"/>
</dbReference>
<dbReference type="SUPFAM" id="SSF56436">
    <property type="entry name" value="C-type lectin-like"/>
    <property type="match status" value="2"/>
</dbReference>
<keyword evidence="2" id="KW-1185">Reference proteome</keyword>
<dbReference type="GeneID" id="108675303"/>
<feature type="domain" description="C-type lectin" evidence="1">
    <location>
        <begin position="159"/>
        <end position="286"/>
    </location>
</feature>
<reference evidence="3" key="1">
    <citation type="submission" date="2025-08" db="UniProtKB">
        <authorList>
            <consortium name="RefSeq"/>
        </authorList>
    </citation>
    <scope>IDENTIFICATION</scope>
    <source>
        <tissue evidence="3">Whole organism</tissue>
    </source>
</reference>
<dbReference type="SMART" id="SM00034">
    <property type="entry name" value="CLECT"/>
    <property type="match status" value="2"/>
</dbReference>
<dbReference type="RefSeq" id="XP_047735507.1">
    <property type="nucleotide sequence ID" value="XM_047879551.1"/>
</dbReference>
<gene>
    <name evidence="3" type="primary">LOC108675303</name>
</gene>
<dbReference type="AlphaFoldDB" id="A0A979FFK0"/>
<proteinExistence type="predicted"/>
<accession>A0A979FFK0</accession>
<protein>
    <submittedName>
        <fullName evidence="3">Uncharacterized protein LOC108675303</fullName>
    </submittedName>
</protein>
<evidence type="ECO:0000259" key="1">
    <source>
        <dbReference type="PROSITE" id="PS50041"/>
    </source>
</evidence>
<dbReference type="InterPro" id="IPR001304">
    <property type="entry name" value="C-type_lectin-like"/>
</dbReference>
<dbReference type="InterPro" id="IPR051004">
    <property type="entry name" value="DC-SIGN_domain-containing"/>
</dbReference>